<gene>
    <name evidence="2" type="ORF">VV01_08900</name>
</gene>
<sequence>MLAAQTELLLTTVSSLDVADLAQPSRCEGWTRAHVVSHLTANAAALVNVVRAAVDDVPVTMYPSDVERDAEIEREVGRTPQEHLATLRSGCEELAVQLARLGPEHTGRMVERTPGGRLVPAAAAAFLRLNEVVIHHTDLAAGHDFAAVAPEVAQLLVAHHISGLAHRAASVDLVVAVDGFDPVPVGAGGQVVGGAAGPVLGWLTRGRTDGVATLDGTPLPSLPPEG</sequence>
<dbReference type="NCBIfam" id="TIGR03083">
    <property type="entry name" value="maleylpyruvate isomerase family mycothiol-dependent enzyme"/>
    <property type="match status" value="1"/>
</dbReference>
<dbReference type="InterPro" id="IPR034660">
    <property type="entry name" value="DinB/YfiT-like"/>
</dbReference>
<dbReference type="Proteomes" id="UP000037397">
    <property type="component" value="Unassembled WGS sequence"/>
</dbReference>
<dbReference type="STRING" id="1631356.VV01_08900"/>
<name>A0A0L6CNM4_9MICO</name>
<accession>A0A0L6CNM4</accession>
<dbReference type="InterPro" id="IPR017517">
    <property type="entry name" value="Maleyloyr_isom"/>
</dbReference>
<dbReference type="Gene3D" id="1.20.120.450">
    <property type="entry name" value="dinb family like domain"/>
    <property type="match status" value="1"/>
</dbReference>
<dbReference type="EMBL" id="LAIR01000002">
    <property type="protein sequence ID" value="KNX39327.1"/>
    <property type="molecule type" value="Genomic_DNA"/>
</dbReference>
<dbReference type="InterPro" id="IPR036527">
    <property type="entry name" value="SCP2_sterol-bd_dom_sf"/>
</dbReference>
<dbReference type="GO" id="GO:0046872">
    <property type="term" value="F:metal ion binding"/>
    <property type="evidence" value="ECO:0007669"/>
    <property type="project" value="InterPro"/>
</dbReference>
<keyword evidence="3" id="KW-1185">Reference proteome</keyword>
<protein>
    <recommendedName>
        <fullName evidence="1">Mycothiol-dependent maleylpyruvate isomerase metal-binding domain-containing protein</fullName>
    </recommendedName>
</protein>
<evidence type="ECO:0000313" key="3">
    <source>
        <dbReference type="Proteomes" id="UP000037397"/>
    </source>
</evidence>
<reference evidence="3" key="1">
    <citation type="submission" date="2015-03" db="EMBL/GenBank/DDBJ databases">
        <title>Luteipulveratus halotolerans sp. nov., a novel actinobacterium (Dermacoccaceae) from Sarawak, Malaysia.</title>
        <authorList>
            <person name="Juboi H."/>
            <person name="Basik A."/>
            <person name="Shamsul S.S."/>
            <person name="Arnold P."/>
            <person name="Schmitt E.K."/>
            <person name="Sanglier J.-J."/>
            <person name="Yeo T."/>
        </authorList>
    </citation>
    <scope>NUCLEOTIDE SEQUENCE [LARGE SCALE GENOMIC DNA]</scope>
    <source>
        <strain evidence="3">C296001</strain>
    </source>
</reference>
<evidence type="ECO:0000313" key="2">
    <source>
        <dbReference type="EMBL" id="KNX39327.1"/>
    </source>
</evidence>
<dbReference type="SUPFAM" id="SSF109854">
    <property type="entry name" value="DinB/YfiT-like putative metalloenzymes"/>
    <property type="match status" value="1"/>
</dbReference>
<feature type="domain" description="Mycothiol-dependent maleylpyruvate isomerase metal-binding" evidence="1">
    <location>
        <begin position="2"/>
        <end position="140"/>
    </location>
</feature>
<proteinExistence type="predicted"/>
<dbReference type="Pfam" id="PF11716">
    <property type="entry name" value="MDMPI_N"/>
    <property type="match status" value="1"/>
</dbReference>
<dbReference type="InterPro" id="IPR024344">
    <property type="entry name" value="MDMPI_metal-binding"/>
</dbReference>
<dbReference type="AlphaFoldDB" id="A0A0L6CNM4"/>
<comment type="caution">
    <text evidence="2">The sequence shown here is derived from an EMBL/GenBank/DDBJ whole genome shotgun (WGS) entry which is preliminary data.</text>
</comment>
<organism evidence="2 3">
    <name type="scientific">Luteipulveratus halotolerans</name>
    <dbReference type="NCBI Taxonomy" id="1631356"/>
    <lineage>
        <taxon>Bacteria</taxon>
        <taxon>Bacillati</taxon>
        <taxon>Actinomycetota</taxon>
        <taxon>Actinomycetes</taxon>
        <taxon>Micrococcales</taxon>
        <taxon>Dermacoccaceae</taxon>
        <taxon>Luteipulveratus</taxon>
    </lineage>
</organism>
<evidence type="ECO:0000259" key="1">
    <source>
        <dbReference type="Pfam" id="PF11716"/>
    </source>
</evidence>
<dbReference type="SUPFAM" id="SSF55718">
    <property type="entry name" value="SCP-like"/>
    <property type="match status" value="1"/>
</dbReference>